<evidence type="ECO:0000313" key="3">
    <source>
        <dbReference type="Proteomes" id="UP000078492"/>
    </source>
</evidence>
<feature type="signal peptide" evidence="1">
    <location>
        <begin position="1"/>
        <end position="26"/>
    </location>
</feature>
<evidence type="ECO:0000313" key="2">
    <source>
        <dbReference type="EMBL" id="KYN20873.1"/>
    </source>
</evidence>
<protein>
    <recommendedName>
        <fullName evidence="4">Secreted protein</fullName>
    </recommendedName>
</protein>
<reference evidence="2 3" key="1">
    <citation type="submission" date="2015-09" db="EMBL/GenBank/DDBJ databases">
        <title>Trachymyrmex cornetzi WGS genome.</title>
        <authorList>
            <person name="Nygaard S."/>
            <person name="Hu H."/>
            <person name="Boomsma J."/>
            <person name="Zhang G."/>
        </authorList>
    </citation>
    <scope>NUCLEOTIDE SEQUENCE [LARGE SCALE GENOMIC DNA]</scope>
    <source>
        <strain evidence="2">Tcor2-1</strain>
        <tissue evidence="2">Whole body</tissue>
    </source>
</reference>
<evidence type="ECO:0000256" key="1">
    <source>
        <dbReference type="SAM" id="SignalP"/>
    </source>
</evidence>
<dbReference type="EMBL" id="KQ979568">
    <property type="protein sequence ID" value="KYN20873.1"/>
    <property type="molecule type" value="Genomic_DNA"/>
</dbReference>
<dbReference type="AlphaFoldDB" id="A0A195E6R6"/>
<gene>
    <name evidence="2" type="ORF">ALC57_06780</name>
</gene>
<sequence length="76" mass="8025">MSLLNSVTNPLLVVALLLDLSEYAACIELESETLLSAERRLFSSSSITFMFASSSSSSLSLTGSPNISCSAEICKS</sequence>
<evidence type="ECO:0008006" key="4">
    <source>
        <dbReference type="Google" id="ProtNLM"/>
    </source>
</evidence>
<accession>A0A195E6R6</accession>
<keyword evidence="1" id="KW-0732">Signal</keyword>
<dbReference type="Proteomes" id="UP000078492">
    <property type="component" value="Unassembled WGS sequence"/>
</dbReference>
<organism evidence="2 3">
    <name type="scientific">Trachymyrmex cornetzi</name>
    <dbReference type="NCBI Taxonomy" id="471704"/>
    <lineage>
        <taxon>Eukaryota</taxon>
        <taxon>Metazoa</taxon>
        <taxon>Ecdysozoa</taxon>
        <taxon>Arthropoda</taxon>
        <taxon>Hexapoda</taxon>
        <taxon>Insecta</taxon>
        <taxon>Pterygota</taxon>
        <taxon>Neoptera</taxon>
        <taxon>Endopterygota</taxon>
        <taxon>Hymenoptera</taxon>
        <taxon>Apocrita</taxon>
        <taxon>Aculeata</taxon>
        <taxon>Formicoidea</taxon>
        <taxon>Formicidae</taxon>
        <taxon>Myrmicinae</taxon>
        <taxon>Trachymyrmex</taxon>
    </lineage>
</organism>
<name>A0A195E6R6_9HYME</name>
<keyword evidence="3" id="KW-1185">Reference proteome</keyword>
<proteinExistence type="predicted"/>
<feature type="chain" id="PRO_5008270713" description="Secreted protein" evidence="1">
    <location>
        <begin position="27"/>
        <end position="76"/>
    </location>
</feature>